<evidence type="ECO:0000256" key="4">
    <source>
        <dbReference type="ARBA" id="ARBA00044462"/>
    </source>
</evidence>
<evidence type="ECO:0000256" key="2">
    <source>
        <dbReference type="ARBA" id="ARBA00022676"/>
    </source>
</evidence>
<dbReference type="Gene3D" id="2.115.10.20">
    <property type="entry name" value="Glycosyl hydrolase domain, family 43"/>
    <property type="match status" value="1"/>
</dbReference>
<dbReference type="AlphaFoldDB" id="A0A3M3AKD3"/>
<dbReference type="GO" id="GO:0050053">
    <property type="term" value="F:levansucrase activity"/>
    <property type="evidence" value="ECO:0007669"/>
    <property type="project" value="UniProtKB-EC"/>
</dbReference>
<organism evidence="8 9">
    <name type="scientific">Pseudomonas syringae pv. maculicola</name>
    <dbReference type="NCBI Taxonomy" id="59511"/>
    <lineage>
        <taxon>Bacteria</taxon>
        <taxon>Pseudomonadati</taxon>
        <taxon>Pseudomonadota</taxon>
        <taxon>Gammaproteobacteria</taxon>
        <taxon>Pseudomonadales</taxon>
        <taxon>Pseudomonadaceae</taxon>
        <taxon>Pseudomonas</taxon>
    </lineage>
</organism>
<evidence type="ECO:0000313" key="8">
    <source>
        <dbReference type="EMBL" id="RMM00822.1"/>
    </source>
</evidence>
<evidence type="ECO:0000313" key="9">
    <source>
        <dbReference type="Proteomes" id="UP000282378"/>
    </source>
</evidence>
<gene>
    <name evidence="8" type="ORF">APX70_05637</name>
</gene>
<name>A0A3M3AKD3_PSEYM</name>
<evidence type="ECO:0000256" key="5">
    <source>
        <dbReference type="ARBA" id="ARBA00044516"/>
    </source>
</evidence>
<accession>A0A3M3AKD3</accession>
<dbReference type="Pfam" id="PF02435">
    <property type="entry name" value="Glyco_hydro_68"/>
    <property type="match status" value="1"/>
</dbReference>
<feature type="non-terminal residue" evidence="8">
    <location>
        <position position="1"/>
    </location>
</feature>
<protein>
    <recommendedName>
        <fullName evidence="5">levansucrase</fullName>
        <ecNumber evidence="5">2.4.1.10</ecNumber>
    </recommendedName>
    <alternativeName>
        <fullName evidence="6">Sucrose 6-fructosyltransferase</fullName>
    </alternativeName>
</protein>
<dbReference type="InterPro" id="IPR023296">
    <property type="entry name" value="Glyco_hydro_beta-prop_sf"/>
</dbReference>
<comment type="similarity">
    <text evidence="1 7">Belongs to the glycosyl hydrolase 68 family.</text>
</comment>
<feature type="non-terminal residue" evidence="8">
    <location>
        <position position="76"/>
    </location>
</feature>
<comment type="caution">
    <text evidence="8">The sequence shown here is derived from an EMBL/GenBank/DDBJ whole genome shotgun (WGS) entry which is preliminary data.</text>
</comment>
<reference evidence="8 9" key="1">
    <citation type="submission" date="2018-08" db="EMBL/GenBank/DDBJ databases">
        <title>Recombination of ecologically and evolutionarily significant loci maintains genetic cohesion in the Pseudomonas syringae species complex.</title>
        <authorList>
            <person name="Dillon M."/>
            <person name="Thakur S."/>
            <person name="Almeida R.N.D."/>
            <person name="Weir B.S."/>
            <person name="Guttman D.S."/>
        </authorList>
    </citation>
    <scope>NUCLEOTIDE SEQUENCE [LARGE SCALE GENOMIC DNA]</scope>
    <source>
        <strain evidence="8 9">88_10</strain>
    </source>
</reference>
<keyword evidence="2" id="KW-0328">Glycosyltransferase</keyword>
<comment type="catalytic activity">
    <reaction evidence="4">
        <text>[6)-beta-D-fructofuranosyl-(2-&gt;](n) alpha-D-glucopyranoside + sucrose = [6)-beta-D-fructofuranosyl-(2-&gt;](n+1) alpha-D-glucopyranoside + D-glucose</text>
        <dbReference type="Rhea" id="RHEA:13653"/>
        <dbReference type="Rhea" id="RHEA-COMP:13093"/>
        <dbReference type="Rhea" id="RHEA-COMP:13094"/>
        <dbReference type="ChEBI" id="CHEBI:4167"/>
        <dbReference type="ChEBI" id="CHEBI:17992"/>
        <dbReference type="ChEBI" id="CHEBI:134464"/>
        <dbReference type="EC" id="2.4.1.10"/>
    </reaction>
</comment>
<dbReference type="EC" id="2.4.1.10" evidence="5"/>
<keyword evidence="2" id="KW-0808">Transferase</keyword>
<dbReference type="GO" id="GO:0009758">
    <property type="term" value="P:carbohydrate utilization"/>
    <property type="evidence" value="ECO:0007669"/>
    <property type="project" value="InterPro"/>
</dbReference>
<proteinExistence type="inferred from homology"/>
<dbReference type="Proteomes" id="UP000282378">
    <property type="component" value="Unassembled WGS sequence"/>
</dbReference>
<evidence type="ECO:0000256" key="6">
    <source>
        <dbReference type="ARBA" id="ARBA00044568"/>
    </source>
</evidence>
<dbReference type="InterPro" id="IPR003469">
    <property type="entry name" value="Glyco_hydro_68"/>
</dbReference>
<dbReference type="SUPFAM" id="SSF75005">
    <property type="entry name" value="Arabinanase/levansucrase/invertase"/>
    <property type="match status" value="1"/>
</dbReference>
<evidence type="ECO:0000256" key="1">
    <source>
        <dbReference type="ARBA" id="ARBA00006775"/>
    </source>
</evidence>
<evidence type="ECO:0000256" key="7">
    <source>
        <dbReference type="RuleBase" id="RU361220"/>
    </source>
</evidence>
<evidence type="ECO:0000256" key="3">
    <source>
        <dbReference type="ARBA" id="ARBA00023277"/>
    </source>
</evidence>
<keyword evidence="3" id="KW-0119">Carbohydrate metabolism</keyword>
<sequence>GKDWIFGGRVMAEGVSPTTREWAGTPILLNDNGDIDLYYTCVTPGAAIAKVRGRIVTSDKGVELKDFTDVKILFQA</sequence>
<dbReference type="EMBL" id="RBNL01000529">
    <property type="protein sequence ID" value="RMM00822.1"/>
    <property type="molecule type" value="Genomic_DNA"/>
</dbReference>